<keyword evidence="3" id="KW-1185">Reference proteome</keyword>
<evidence type="ECO:0000256" key="1">
    <source>
        <dbReference type="SAM" id="MobiDB-lite"/>
    </source>
</evidence>
<accession>A0A395HAL2</accession>
<sequence length="125" mass="13858">MVSNRMAPGCAEKARLPRKPNRQQSCNHTIIDRSGKILPTVAAFETTPLLTNCSPEACHASGTPRYFDPVWLKVIRMYGVLRTEEFPVVAGLGRGFLGARTLIFRPNLSPPVPSTLIILQPTHHR</sequence>
<dbReference type="EMBL" id="KZ824423">
    <property type="protein sequence ID" value="RAL04730.1"/>
    <property type="molecule type" value="Genomic_DNA"/>
</dbReference>
<dbReference type="GeneID" id="37219134"/>
<evidence type="ECO:0000313" key="2">
    <source>
        <dbReference type="EMBL" id="RAL04730.1"/>
    </source>
</evidence>
<evidence type="ECO:0000313" key="3">
    <source>
        <dbReference type="Proteomes" id="UP000249402"/>
    </source>
</evidence>
<protein>
    <submittedName>
        <fullName evidence="2">Uncharacterized protein</fullName>
    </submittedName>
</protein>
<reference evidence="2 3" key="1">
    <citation type="submission" date="2018-02" db="EMBL/GenBank/DDBJ databases">
        <title>The genomes of Aspergillus section Nigri reveals drivers in fungal speciation.</title>
        <authorList>
            <consortium name="DOE Joint Genome Institute"/>
            <person name="Vesth T.C."/>
            <person name="Nybo J."/>
            <person name="Theobald S."/>
            <person name="Brandl J."/>
            <person name="Frisvad J.C."/>
            <person name="Nielsen K.F."/>
            <person name="Lyhne E.K."/>
            <person name="Kogle M.E."/>
            <person name="Kuo A."/>
            <person name="Riley R."/>
            <person name="Clum A."/>
            <person name="Nolan M."/>
            <person name="Lipzen A."/>
            <person name="Salamov A."/>
            <person name="Henrissat B."/>
            <person name="Wiebenga A."/>
            <person name="De vries R.P."/>
            <person name="Grigoriev I.V."/>
            <person name="Mortensen U.H."/>
            <person name="Andersen M.R."/>
            <person name="Baker S.E."/>
        </authorList>
    </citation>
    <scope>NUCLEOTIDE SEQUENCE [LARGE SCALE GENOMIC DNA]</scope>
    <source>
        <strain evidence="2 3">CBS 121593</strain>
    </source>
</reference>
<dbReference type="AlphaFoldDB" id="A0A395HAL2"/>
<name>A0A395HAL2_9EURO</name>
<dbReference type="Proteomes" id="UP000249402">
    <property type="component" value="Unassembled WGS sequence"/>
</dbReference>
<dbReference type="RefSeq" id="XP_025579057.1">
    <property type="nucleotide sequence ID" value="XM_025714269.1"/>
</dbReference>
<gene>
    <name evidence="2" type="ORF">BO80DRAFT_207420</name>
</gene>
<feature type="region of interest" description="Disordered" evidence="1">
    <location>
        <begin position="1"/>
        <end position="23"/>
    </location>
</feature>
<proteinExistence type="predicted"/>
<dbReference type="VEuPathDB" id="FungiDB:BO80DRAFT_207420"/>
<organism evidence="2 3">
    <name type="scientific">Aspergillus ibericus CBS 121593</name>
    <dbReference type="NCBI Taxonomy" id="1448316"/>
    <lineage>
        <taxon>Eukaryota</taxon>
        <taxon>Fungi</taxon>
        <taxon>Dikarya</taxon>
        <taxon>Ascomycota</taxon>
        <taxon>Pezizomycotina</taxon>
        <taxon>Eurotiomycetes</taxon>
        <taxon>Eurotiomycetidae</taxon>
        <taxon>Eurotiales</taxon>
        <taxon>Aspergillaceae</taxon>
        <taxon>Aspergillus</taxon>
        <taxon>Aspergillus subgen. Circumdati</taxon>
    </lineage>
</organism>